<reference evidence="1" key="2">
    <citation type="submission" date="2015-06" db="UniProtKB">
        <authorList>
            <consortium name="EnsemblProtists"/>
        </authorList>
    </citation>
    <scope>IDENTIFICATION</scope>
    <source>
        <strain evidence="1">Emoy2</strain>
    </source>
</reference>
<organism evidence="1 2">
    <name type="scientific">Hyaloperonospora arabidopsidis (strain Emoy2)</name>
    <name type="common">Downy mildew agent</name>
    <name type="synonym">Peronospora arabidopsidis</name>
    <dbReference type="NCBI Taxonomy" id="559515"/>
    <lineage>
        <taxon>Eukaryota</taxon>
        <taxon>Sar</taxon>
        <taxon>Stramenopiles</taxon>
        <taxon>Oomycota</taxon>
        <taxon>Peronosporomycetes</taxon>
        <taxon>Peronosporales</taxon>
        <taxon>Peronosporaceae</taxon>
        <taxon>Hyaloperonospora</taxon>
    </lineage>
</organism>
<evidence type="ECO:0000313" key="2">
    <source>
        <dbReference type="Proteomes" id="UP000011713"/>
    </source>
</evidence>
<accession>M4BF05</accession>
<dbReference type="AlphaFoldDB" id="M4BF05"/>
<dbReference type="InParanoid" id="M4BF05"/>
<proteinExistence type="predicted"/>
<protein>
    <submittedName>
        <fullName evidence="1">Uncharacterized protein</fullName>
    </submittedName>
</protein>
<dbReference type="VEuPathDB" id="FungiDB:HpaG804873"/>
<keyword evidence="2" id="KW-1185">Reference proteome</keyword>
<evidence type="ECO:0000313" key="1">
    <source>
        <dbReference type="EnsemblProtists" id="HpaP804873"/>
    </source>
</evidence>
<dbReference type="EnsemblProtists" id="HpaT804873">
    <property type="protein sequence ID" value="HpaP804873"/>
    <property type="gene ID" value="HpaG804873"/>
</dbReference>
<sequence>MVKMVPFEGGRRRHDQREIGHDAQQFVVQGLLEAEIMGDFVHPHHHGVIGCTADDVEDAEVHWPRHVLGSERQVCLQEHRGGHNVLGLPTVAKEFLHLGIFRHNELPTRGMWLVCRCPVEILLGLKRLDKCGLGELRVNGGHGRQGHTGCS</sequence>
<name>M4BF05_HYAAE</name>
<dbReference type="EMBL" id="JH598187">
    <property type="status" value="NOT_ANNOTATED_CDS"/>
    <property type="molecule type" value="Genomic_DNA"/>
</dbReference>
<reference evidence="2" key="1">
    <citation type="journal article" date="2010" name="Science">
        <title>Signatures of adaptation to obligate biotrophy in the Hyaloperonospora arabidopsidis genome.</title>
        <authorList>
            <person name="Baxter L."/>
            <person name="Tripathy S."/>
            <person name="Ishaque N."/>
            <person name="Boot N."/>
            <person name="Cabral A."/>
            <person name="Kemen E."/>
            <person name="Thines M."/>
            <person name="Ah-Fong A."/>
            <person name="Anderson R."/>
            <person name="Badejoko W."/>
            <person name="Bittner-Eddy P."/>
            <person name="Boore J.L."/>
            <person name="Chibucos M.C."/>
            <person name="Coates M."/>
            <person name="Dehal P."/>
            <person name="Delehaunty K."/>
            <person name="Dong S."/>
            <person name="Downton P."/>
            <person name="Dumas B."/>
            <person name="Fabro G."/>
            <person name="Fronick C."/>
            <person name="Fuerstenberg S.I."/>
            <person name="Fulton L."/>
            <person name="Gaulin E."/>
            <person name="Govers F."/>
            <person name="Hughes L."/>
            <person name="Humphray S."/>
            <person name="Jiang R.H."/>
            <person name="Judelson H."/>
            <person name="Kamoun S."/>
            <person name="Kyung K."/>
            <person name="Meijer H."/>
            <person name="Minx P."/>
            <person name="Morris P."/>
            <person name="Nelson J."/>
            <person name="Phuntumart V."/>
            <person name="Qutob D."/>
            <person name="Rehmany A."/>
            <person name="Rougon-Cardoso A."/>
            <person name="Ryden P."/>
            <person name="Torto-Alalibo T."/>
            <person name="Studholme D."/>
            <person name="Wang Y."/>
            <person name="Win J."/>
            <person name="Wood J."/>
            <person name="Clifton S.W."/>
            <person name="Rogers J."/>
            <person name="Van den Ackerveken G."/>
            <person name="Jones J.D."/>
            <person name="McDowell J.M."/>
            <person name="Beynon J."/>
            <person name="Tyler B.M."/>
        </authorList>
    </citation>
    <scope>NUCLEOTIDE SEQUENCE [LARGE SCALE GENOMIC DNA]</scope>
    <source>
        <strain evidence="2">Emoy2</strain>
    </source>
</reference>
<dbReference type="Proteomes" id="UP000011713">
    <property type="component" value="Unassembled WGS sequence"/>
</dbReference>
<dbReference type="HOGENOM" id="CLU_1734976_0_0_1"/>